<evidence type="ECO:0000256" key="6">
    <source>
        <dbReference type="ARBA" id="ARBA00023304"/>
    </source>
</evidence>
<comment type="subunit">
    <text evidence="4 8">Dimer of large and small chains.</text>
</comment>
<dbReference type="AlphaFoldDB" id="A0A5E6M7Z1"/>
<dbReference type="EC" id="2.2.1.6" evidence="8"/>
<keyword evidence="6 8" id="KW-0100">Branched-chain amino acid biosynthesis</keyword>
<dbReference type="Pfam" id="PF22629">
    <property type="entry name" value="ACT_AHAS_ss"/>
    <property type="match status" value="1"/>
</dbReference>
<dbReference type="InterPro" id="IPR027271">
    <property type="entry name" value="Acetolactate_synth/TF_NikR_C"/>
</dbReference>
<dbReference type="GO" id="GO:0003984">
    <property type="term" value="F:acetolactate synthase activity"/>
    <property type="evidence" value="ECO:0007669"/>
    <property type="project" value="UniProtKB-UniRule"/>
</dbReference>
<dbReference type="GO" id="GO:1990610">
    <property type="term" value="F:acetolactate synthase regulator activity"/>
    <property type="evidence" value="ECO:0007669"/>
    <property type="project" value="UniProtKB-UniRule"/>
</dbReference>
<dbReference type="EMBL" id="CABFUZ020000009">
    <property type="protein sequence ID" value="VVM04455.1"/>
    <property type="molecule type" value="Genomic_DNA"/>
</dbReference>
<dbReference type="PROSITE" id="PS51671">
    <property type="entry name" value="ACT"/>
    <property type="match status" value="1"/>
</dbReference>
<comment type="similarity">
    <text evidence="3 8">Belongs to the acetolactate synthase small subunit family.</text>
</comment>
<protein>
    <recommendedName>
        <fullName evidence="8">Acetolactate synthase small subunit</fullName>
        <shortName evidence="8">AHAS</shortName>
        <shortName evidence="8">ALS</shortName>
        <ecNumber evidence="8">2.2.1.6</ecNumber>
    </recommendedName>
    <alternativeName>
        <fullName evidence="8">Acetohydroxy-acid synthase small subunit</fullName>
    </alternativeName>
</protein>
<dbReference type="GO" id="GO:0009097">
    <property type="term" value="P:isoleucine biosynthetic process"/>
    <property type="evidence" value="ECO:0007669"/>
    <property type="project" value="UniProtKB-UniRule"/>
</dbReference>
<name>A0A5E6M7Z1_9BACT</name>
<sequence length="156" mass="17645">MRHTISVLVANRFGVLTRIAGLFSGRGYNIDTLNVGPTHDEKVSRMTIVVKGDDKVLDQVTRQLNKLVDVIAVQDFREGEYIDRQLILVKVRSTERSRAELMQICDIFRAKIVNVEPADLTIEITGDEGKVEKFLYLMRAFGILDISRTGKIALPR</sequence>
<evidence type="ECO:0000256" key="8">
    <source>
        <dbReference type="RuleBase" id="RU368092"/>
    </source>
</evidence>
<dbReference type="GO" id="GO:0009099">
    <property type="term" value="P:L-valine biosynthetic process"/>
    <property type="evidence" value="ECO:0007669"/>
    <property type="project" value="UniProtKB-UniRule"/>
</dbReference>
<dbReference type="UniPathway" id="UPA00049">
    <property type="reaction ID" value="UER00059"/>
</dbReference>
<dbReference type="Proteomes" id="UP000381693">
    <property type="component" value="Unassembled WGS sequence"/>
</dbReference>
<dbReference type="InterPro" id="IPR039557">
    <property type="entry name" value="AHAS_ACT"/>
</dbReference>
<keyword evidence="8 10" id="KW-0808">Transferase</keyword>
<dbReference type="PANTHER" id="PTHR30239">
    <property type="entry name" value="ACETOLACTATE SYNTHASE SMALL SUBUNIT"/>
    <property type="match status" value="1"/>
</dbReference>
<dbReference type="NCBIfam" id="TIGR00119">
    <property type="entry name" value="acolac_sm"/>
    <property type="match status" value="1"/>
</dbReference>
<gene>
    <name evidence="10" type="primary">E2.2.1.6S/ilvH/ilvN</name>
    <name evidence="10" type="ORF">MAMC_00069</name>
</gene>
<comment type="pathway">
    <text evidence="2 8">Amino-acid biosynthesis; L-valine biosynthesis; L-valine from pyruvate: step 1/4.</text>
</comment>
<comment type="caution">
    <text evidence="10">The sequence shown here is derived from an EMBL/GenBank/DDBJ whole genome shotgun (WGS) entry which is preliminary data.</text>
</comment>
<evidence type="ECO:0000256" key="7">
    <source>
        <dbReference type="ARBA" id="ARBA00048670"/>
    </source>
</evidence>
<comment type="pathway">
    <text evidence="1 8">Amino-acid biosynthesis; L-isoleucine biosynthesis; L-isoleucine from 2-oxobutanoate: step 1/4.</text>
</comment>
<keyword evidence="11" id="KW-1185">Reference proteome</keyword>
<dbReference type="InterPro" id="IPR004789">
    <property type="entry name" value="Acetalactate_synth_ssu"/>
</dbReference>
<dbReference type="SUPFAM" id="SSF55021">
    <property type="entry name" value="ACT-like"/>
    <property type="match status" value="2"/>
</dbReference>
<dbReference type="CDD" id="cd04878">
    <property type="entry name" value="ACT_AHAS"/>
    <property type="match status" value="1"/>
</dbReference>
<dbReference type="InterPro" id="IPR054480">
    <property type="entry name" value="AHAS_small-like_ACT"/>
</dbReference>
<dbReference type="NCBIfam" id="NF008864">
    <property type="entry name" value="PRK11895.1"/>
    <property type="match status" value="1"/>
</dbReference>
<dbReference type="InterPro" id="IPR002912">
    <property type="entry name" value="ACT_dom"/>
</dbReference>
<keyword evidence="5 8" id="KW-0028">Amino-acid biosynthesis</keyword>
<evidence type="ECO:0000256" key="5">
    <source>
        <dbReference type="ARBA" id="ARBA00022605"/>
    </source>
</evidence>
<dbReference type="OrthoDB" id="9787365at2"/>
<evidence type="ECO:0000259" key="9">
    <source>
        <dbReference type="PROSITE" id="PS51671"/>
    </source>
</evidence>
<evidence type="ECO:0000256" key="1">
    <source>
        <dbReference type="ARBA" id="ARBA00004974"/>
    </source>
</evidence>
<evidence type="ECO:0000256" key="4">
    <source>
        <dbReference type="ARBA" id="ARBA00011744"/>
    </source>
</evidence>
<dbReference type="Pfam" id="PF10369">
    <property type="entry name" value="ALS_ss_C"/>
    <property type="match status" value="1"/>
</dbReference>
<dbReference type="InterPro" id="IPR019455">
    <property type="entry name" value="Acetolactate_synth_ssu_C"/>
</dbReference>
<dbReference type="Gene3D" id="3.30.70.260">
    <property type="match status" value="1"/>
</dbReference>
<proteinExistence type="inferred from homology"/>
<accession>A0A5E6M7Z1</accession>
<dbReference type="GO" id="GO:0005829">
    <property type="term" value="C:cytosol"/>
    <property type="evidence" value="ECO:0007669"/>
    <property type="project" value="TreeGrafter"/>
</dbReference>
<dbReference type="FunFam" id="3.30.70.1150:FF:000001">
    <property type="entry name" value="Acetolactate synthase small subunit"/>
    <property type="match status" value="1"/>
</dbReference>
<comment type="function">
    <text evidence="8">Catalyzes the conversion of 2 pyruvate molecules into acetolactate in the first common step of the biosynthetic pathway of the branched-amino acids such as leucine, isoleucine, and valine.</text>
</comment>
<dbReference type="InterPro" id="IPR045865">
    <property type="entry name" value="ACT-like_dom_sf"/>
</dbReference>
<evidence type="ECO:0000256" key="3">
    <source>
        <dbReference type="ARBA" id="ARBA00006341"/>
    </source>
</evidence>
<evidence type="ECO:0000313" key="11">
    <source>
        <dbReference type="Proteomes" id="UP000381693"/>
    </source>
</evidence>
<dbReference type="UniPathway" id="UPA00047">
    <property type="reaction ID" value="UER00055"/>
</dbReference>
<feature type="domain" description="ACT" evidence="9">
    <location>
        <begin position="4"/>
        <end position="78"/>
    </location>
</feature>
<evidence type="ECO:0000313" key="10">
    <source>
        <dbReference type="EMBL" id="VVM04455.1"/>
    </source>
</evidence>
<dbReference type="FunFam" id="3.30.70.260:FF:000001">
    <property type="entry name" value="Acetolactate synthase, small subunit"/>
    <property type="match status" value="1"/>
</dbReference>
<dbReference type="PANTHER" id="PTHR30239:SF0">
    <property type="entry name" value="ACETOLACTATE SYNTHASE SMALL SUBUNIT 1, CHLOROPLASTIC"/>
    <property type="match status" value="1"/>
</dbReference>
<reference evidence="10" key="1">
    <citation type="submission" date="2019-09" db="EMBL/GenBank/DDBJ databases">
        <authorList>
            <person name="Cremers G."/>
        </authorList>
    </citation>
    <scope>NUCLEOTIDE SEQUENCE [LARGE SCALE GENOMIC DNA]</scope>
    <source>
        <strain evidence="10">3B</strain>
    </source>
</reference>
<dbReference type="RefSeq" id="WP_142524239.1">
    <property type="nucleotide sequence ID" value="NZ_CABFUZ020000009.1"/>
</dbReference>
<evidence type="ECO:0000256" key="2">
    <source>
        <dbReference type="ARBA" id="ARBA00005025"/>
    </source>
</evidence>
<dbReference type="Gene3D" id="3.30.70.1150">
    <property type="entry name" value="ACT-like. Chain A, domain 2"/>
    <property type="match status" value="1"/>
</dbReference>
<comment type="catalytic activity">
    <reaction evidence="7 8">
        <text>2 pyruvate + H(+) = (2S)-2-acetolactate + CO2</text>
        <dbReference type="Rhea" id="RHEA:25249"/>
        <dbReference type="ChEBI" id="CHEBI:15361"/>
        <dbReference type="ChEBI" id="CHEBI:15378"/>
        <dbReference type="ChEBI" id="CHEBI:16526"/>
        <dbReference type="ChEBI" id="CHEBI:58476"/>
        <dbReference type="EC" id="2.2.1.6"/>
    </reaction>
</comment>
<organism evidence="10 11">
    <name type="scientific">Methylacidimicrobium cyclopophantes</name>
    <dbReference type="NCBI Taxonomy" id="1041766"/>
    <lineage>
        <taxon>Bacteria</taxon>
        <taxon>Pseudomonadati</taxon>
        <taxon>Verrucomicrobiota</taxon>
        <taxon>Methylacidimicrobium</taxon>
    </lineage>
</organism>